<dbReference type="AlphaFoldDB" id="A0A210R3U8"/>
<dbReference type="OrthoDB" id="9990834at2759"/>
<name>A0A210R3U8_MIZYE</name>
<dbReference type="GO" id="GO:0005524">
    <property type="term" value="F:ATP binding"/>
    <property type="evidence" value="ECO:0007669"/>
    <property type="project" value="InterPro"/>
</dbReference>
<keyword evidence="3" id="KW-1185">Reference proteome</keyword>
<gene>
    <name evidence="2" type="ORF">KP79_PYT11302</name>
</gene>
<proteinExistence type="predicted"/>
<dbReference type="InterPro" id="IPR009080">
    <property type="entry name" value="tRNAsynth_Ia_anticodon-bd"/>
</dbReference>
<dbReference type="InterPro" id="IPR008909">
    <property type="entry name" value="DALR_anticod-bd"/>
</dbReference>
<organism evidence="2 3">
    <name type="scientific">Mizuhopecten yessoensis</name>
    <name type="common">Japanese scallop</name>
    <name type="synonym">Patinopecten yessoensis</name>
    <dbReference type="NCBI Taxonomy" id="6573"/>
    <lineage>
        <taxon>Eukaryota</taxon>
        <taxon>Metazoa</taxon>
        <taxon>Spiralia</taxon>
        <taxon>Lophotrochozoa</taxon>
        <taxon>Mollusca</taxon>
        <taxon>Bivalvia</taxon>
        <taxon>Autobranchia</taxon>
        <taxon>Pteriomorphia</taxon>
        <taxon>Pectinida</taxon>
        <taxon>Pectinoidea</taxon>
        <taxon>Pectinidae</taxon>
        <taxon>Mizuhopecten</taxon>
    </lineage>
</organism>
<dbReference type="GO" id="GO:0006420">
    <property type="term" value="P:arginyl-tRNA aminoacylation"/>
    <property type="evidence" value="ECO:0007669"/>
    <property type="project" value="InterPro"/>
</dbReference>
<protein>
    <submittedName>
        <fullName evidence="2">DALR anticodon-binding domain-containing protein 3</fullName>
    </submittedName>
</protein>
<dbReference type="GO" id="GO:0106217">
    <property type="term" value="P:tRNA C3-cytosine methylation"/>
    <property type="evidence" value="ECO:0007669"/>
    <property type="project" value="TreeGrafter"/>
</dbReference>
<evidence type="ECO:0000259" key="1">
    <source>
        <dbReference type="SMART" id="SM00836"/>
    </source>
</evidence>
<dbReference type="SMART" id="SM00836">
    <property type="entry name" value="DALR_1"/>
    <property type="match status" value="1"/>
</dbReference>
<dbReference type="STRING" id="6573.A0A210R3U8"/>
<dbReference type="EMBL" id="NEDP02000586">
    <property type="protein sequence ID" value="OWF55604.1"/>
    <property type="molecule type" value="Genomic_DNA"/>
</dbReference>
<dbReference type="GO" id="GO:0000049">
    <property type="term" value="F:tRNA binding"/>
    <property type="evidence" value="ECO:0007669"/>
    <property type="project" value="TreeGrafter"/>
</dbReference>
<dbReference type="PANTHER" id="PTHR16043">
    <property type="entry name" value="DALRD3 PROTEIN"/>
    <property type="match status" value="1"/>
</dbReference>
<evidence type="ECO:0000313" key="2">
    <source>
        <dbReference type="EMBL" id="OWF55604.1"/>
    </source>
</evidence>
<dbReference type="PANTHER" id="PTHR16043:SF1">
    <property type="entry name" value="DALR ANTICODON-BINDING DOMAIN-CONTAINING PROTEIN 3"/>
    <property type="match status" value="1"/>
</dbReference>
<dbReference type="InterPro" id="IPR037380">
    <property type="entry name" value="DALRD3"/>
</dbReference>
<dbReference type="Proteomes" id="UP000242188">
    <property type="component" value="Unassembled WGS sequence"/>
</dbReference>
<accession>A0A210R3U8</accession>
<dbReference type="GO" id="GO:0004814">
    <property type="term" value="F:arginine-tRNA ligase activity"/>
    <property type="evidence" value="ECO:0007669"/>
    <property type="project" value="InterPro"/>
</dbReference>
<reference evidence="2 3" key="1">
    <citation type="journal article" date="2017" name="Nat. Ecol. Evol.">
        <title>Scallop genome provides insights into evolution of bilaterian karyotype and development.</title>
        <authorList>
            <person name="Wang S."/>
            <person name="Zhang J."/>
            <person name="Jiao W."/>
            <person name="Li J."/>
            <person name="Xun X."/>
            <person name="Sun Y."/>
            <person name="Guo X."/>
            <person name="Huan P."/>
            <person name="Dong B."/>
            <person name="Zhang L."/>
            <person name="Hu X."/>
            <person name="Sun X."/>
            <person name="Wang J."/>
            <person name="Zhao C."/>
            <person name="Wang Y."/>
            <person name="Wang D."/>
            <person name="Huang X."/>
            <person name="Wang R."/>
            <person name="Lv J."/>
            <person name="Li Y."/>
            <person name="Zhang Z."/>
            <person name="Liu B."/>
            <person name="Lu W."/>
            <person name="Hui Y."/>
            <person name="Liang J."/>
            <person name="Zhou Z."/>
            <person name="Hou R."/>
            <person name="Li X."/>
            <person name="Liu Y."/>
            <person name="Li H."/>
            <person name="Ning X."/>
            <person name="Lin Y."/>
            <person name="Zhao L."/>
            <person name="Xing Q."/>
            <person name="Dou J."/>
            <person name="Li Y."/>
            <person name="Mao J."/>
            <person name="Guo H."/>
            <person name="Dou H."/>
            <person name="Li T."/>
            <person name="Mu C."/>
            <person name="Jiang W."/>
            <person name="Fu Q."/>
            <person name="Fu X."/>
            <person name="Miao Y."/>
            <person name="Liu J."/>
            <person name="Yu Q."/>
            <person name="Li R."/>
            <person name="Liao H."/>
            <person name="Li X."/>
            <person name="Kong Y."/>
            <person name="Jiang Z."/>
            <person name="Chourrout D."/>
            <person name="Li R."/>
            <person name="Bao Z."/>
        </authorList>
    </citation>
    <scope>NUCLEOTIDE SEQUENCE [LARGE SCALE GENOMIC DNA]</scope>
    <source>
        <strain evidence="2 3">PY_sf001</strain>
    </source>
</reference>
<feature type="domain" description="DALR anticodon binding" evidence="1">
    <location>
        <begin position="454"/>
        <end position="595"/>
    </location>
</feature>
<dbReference type="Pfam" id="PF05746">
    <property type="entry name" value="DALR_1"/>
    <property type="match status" value="1"/>
</dbReference>
<comment type="caution">
    <text evidence="2">The sequence shown here is derived from an EMBL/GenBank/DDBJ whole genome shotgun (WGS) entry which is preliminary data.</text>
</comment>
<evidence type="ECO:0000313" key="3">
    <source>
        <dbReference type="Proteomes" id="UP000242188"/>
    </source>
</evidence>
<dbReference type="SUPFAM" id="SSF47323">
    <property type="entry name" value="Anticodon-binding domain of a subclass of class I aminoacyl-tRNA synthetases"/>
    <property type="match status" value="1"/>
</dbReference>
<dbReference type="Gene3D" id="1.10.730.10">
    <property type="entry name" value="Isoleucyl-tRNA Synthetase, Domain 1"/>
    <property type="match status" value="1"/>
</dbReference>
<sequence length="595" mass="66751">MEENESKHMFLATEFRTKLLTDVQNCLKSRNIACDKICVVKRVRDLHDGDYCVPKGCLPKVTNEILEEICEELKESNTNHHLKLCKVTTSKHFGLTFYLERPLTFKSTLVPFWENGISLSSFCDVGNGAHVLVASSDWHSRSSGDLEDLRSIVVLEHVTHLLKGAGYCVEAVRCCQQKKSSPDLLDITIPSIALTGQMSVDCKDLVKTLVVNNSYCKGSHQSFGRCDSDVPCKHVKLGKDSSVCAASDSVSKPCGMDKETGQQQTKVILNLQRFVEDKQLPVGKDGYDKNLKFSELYCGEDTISETLKEAYLLHEAIGKLQKHGTSTVVHIVPDSAYFSQQRVDLTTRTIWPEEHSHKQVYLVHGPVKARRQTQANVKTATDFVQLRFSQMKSAAVMKYGEEVNGPGWQSTISVLTSAGIKFEMLSTVSRSTVKLDLSEGESGAGSDTRTGSFVMYNCARLTTLFKHFEESVGKGQYPPLPNIADVDFSLLRDEDEWSLFFLYIFPYPDLIRETVEELVPKAGGISAKIHTHKICNLLISFSHSLSSYYSRIHILGENRPHLLPLMYARLYFMKIVYKVLSHALRLLGVEPMSQL</sequence>